<dbReference type="AlphaFoldDB" id="A0A2X1CL15"/>
<sequence>MTDKEPRKVPIGYEDRPNKPTRGAFRITALAIAAAAMVFLTLIAVVVMRSGRI</sequence>
<dbReference type="Proteomes" id="UP000251186">
    <property type="component" value="Unassembled WGS sequence"/>
</dbReference>
<protein>
    <submittedName>
        <fullName evidence="2">Uncharacterized protein</fullName>
    </submittedName>
</protein>
<evidence type="ECO:0000313" key="3">
    <source>
        <dbReference type="Proteomes" id="UP000251186"/>
    </source>
</evidence>
<proteinExistence type="predicted"/>
<keyword evidence="1" id="KW-0812">Transmembrane</keyword>
<name>A0A2X1CL15_BREVE</name>
<dbReference type="RefSeq" id="WP_181669186.1">
    <property type="nucleotide sequence ID" value="NZ_UAQP01000014.1"/>
</dbReference>
<evidence type="ECO:0000256" key="1">
    <source>
        <dbReference type="SAM" id="Phobius"/>
    </source>
</evidence>
<organism evidence="2 3">
    <name type="scientific">Brevundimonas vesicularis</name>
    <name type="common">Pseudomonas vesicularis</name>
    <dbReference type="NCBI Taxonomy" id="41276"/>
    <lineage>
        <taxon>Bacteria</taxon>
        <taxon>Pseudomonadati</taxon>
        <taxon>Pseudomonadota</taxon>
        <taxon>Alphaproteobacteria</taxon>
        <taxon>Caulobacterales</taxon>
        <taxon>Caulobacteraceae</taxon>
        <taxon>Brevundimonas</taxon>
    </lineage>
</organism>
<keyword evidence="1" id="KW-0472">Membrane</keyword>
<accession>A0A2X1CL15</accession>
<feature type="transmembrane region" description="Helical" evidence="1">
    <location>
        <begin position="24"/>
        <end position="47"/>
    </location>
</feature>
<evidence type="ECO:0000313" key="2">
    <source>
        <dbReference type="EMBL" id="SPU54931.1"/>
    </source>
</evidence>
<gene>
    <name evidence="2" type="ORF">NCTC11166_02319</name>
</gene>
<keyword evidence="1" id="KW-1133">Transmembrane helix</keyword>
<dbReference type="EMBL" id="UAQP01000014">
    <property type="protein sequence ID" value="SPU54931.1"/>
    <property type="molecule type" value="Genomic_DNA"/>
</dbReference>
<reference evidence="2 3" key="1">
    <citation type="submission" date="2018-06" db="EMBL/GenBank/DDBJ databases">
        <authorList>
            <consortium name="Pathogen Informatics"/>
            <person name="Doyle S."/>
        </authorList>
    </citation>
    <scope>NUCLEOTIDE SEQUENCE [LARGE SCALE GENOMIC DNA]</scope>
    <source>
        <strain evidence="2 3">NCTC11166</strain>
    </source>
</reference>